<name>A0A7J0E5B5_9ERIC</name>
<dbReference type="OrthoDB" id="672127at2759"/>
<dbReference type="EMBL" id="BJWL01000001">
    <property type="protein sequence ID" value="GFY81628.1"/>
    <property type="molecule type" value="Genomic_DNA"/>
</dbReference>
<organism evidence="2 3">
    <name type="scientific">Actinidia rufa</name>
    <dbReference type="NCBI Taxonomy" id="165716"/>
    <lineage>
        <taxon>Eukaryota</taxon>
        <taxon>Viridiplantae</taxon>
        <taxon>Streptophyta</taxon>
        <taxon>Embryophyta</taxon>
        <taxon>Tracheophyta</taxon>
        <taxon>Spermatophyta</taxon>
        <taxon>Magnoliopsida</taxon>
        <taxon>eudicotyledons</taxon>
        <taxon>Gunneridae</taxon>
        <taxon>Pentapetalae</taxon>
        <taxon>asterids</taxon>
        <taxon>Ericales</taxon>
        <taxon>Actinidiaceae</taxon>
        <taxon>Actinidia</taxon>
    </lineage>
</organism>
<evidence type="ECO:0000313" key="2">
    <source>
        <dbReference type="EMBL" id="GFY81628.1"/>
    </source>
</evidence>
<dbReference type="InterPro" id="IPR004158">
    <property type="entry name" value="DUF247_pln"/>
</dbReference>
<proteinExistence type="predicted"/>
<comment type="caution">
    <text evidence="2">The sequence shown here is derived from an EMBL/GenBank/DDBJ whole genome shotgun (WGS) entry which is preliminary data.</text>
</comment>
<feature type="region of interest" description="Disordered" evidence="1">
    <location>
        <begin position="71"/>
        <end position="90"/>
    </location>
</feature>
<dbReference type="Pfam" id="PF03140">
    <property type="entry name" value="DUF247"/>
    <property type="match status" value="1"/>
</dbReference>
<feature type="compositionally biased region" description="Low complexity" evidence="1">
    <location>
        <begin position="74"/>
        <end position="88"/>
    </location>
</feature>
<dbReference type="AlphaFoldDB" id="A0A7J0E5B5"/>
<sequence>MLKKRVPDWLNSSLWSSPPPSPPQPYDDGEDDRLPRGAAEEADSPVQPPVPEPPPSAAGPEHPKVEIRNRINESSDNGSSGSGSSSVEDISRQAQLVQENKKYVDVMPYAHATQCRRMGVGVCKAHHIWNGFLVANTWASSLLLIVIDIYPLHDMEKEKNTYRVNMQPNGGTDYVSVRIDEKIAALSPSLSERCLFRVHKQLRGVNEKAYRPGAVAIGPYHHGKPNLQIMEEHKMRYLKLLLQQKNESNAERYVIAMRSLEQEARRCYADPIDLTLEEMVEMMLLDGCFIIELMRKFEDEDLREQNDPIFAICWTLNSLQRDLMLFENQLLFFVFCKLFDIIEDPNRHERLLHFALLFFHDFFPDQAIEQGLRGINMQDQAFTGVDTQ</sequence>
<keyword evidence="3" id="KW-1185">Reference proteome</keyword>
<evidence type="ECO:0000313" key="3">
    <source>
        <dbReference type="Proteomes" id="UP000585474"/>
    </source>
</evidence>
<dbReference type="PANTHER" id="PTHR31170:SF17">
    <property type="match status" value="1"/>
</dbReference>
<dbReference type="Proteomes" id="UP000585474">
    <property type="component" value="Unassembled WGS sequence"/>
</dbReference>
<protein>
    <submittedName>
        <fullName evidence="2">Ypt/Rab-GAP domain of gyp1p superfamily protein</fullName>
    </submittedName>
</protein>
<gene>
    <name evidence="2" type="ORF">Acr_01g0014370</name>
</gene>
<accession>A0A7J0E5B5</accession>
<reference evidence="2 3" key="1">
    <citation type="submission" date="2019-07" db="EMBL/GenBank/DDBJ databases">
        <title>De Novo Assembly of kiwifruit Actinidia rufa.</title>
        <authorList>
            <person name="Sugita-Konishi S."/>
            <person name="Sato K."/>
            <person name="Mori E."/>
            <person name="Abe Y."/>
            <person name="Kisaki G."/>
            <person name="Hamano K."/>
            <person name="Suezawa K."/>
            <person name="Otani M."/>
            <person name="Fukuda T."/>
            <person name="Manabe T."/>
            <person name="Gomi K."/>
            <person name="Tabuchi M."/>
            <person name="Akimitsu K."/>
            <person name="Kataoka I."/>
        </authorList>
    </citation>
    <scope>NUCLEOTIDE SEQUENCE [LARGE SCALE GENOMIC DNA]</scope>
    <source>
        <strain evidence="3">cv. Fuchu</strain>
    </source>
</reference>
<feature type="region of interest" description="Disordered" evidence="1">
    <location>
        <begin position="1"/>
        <end position="64"/>
    </location>
</feature>
<feature type="compositionally biased region" description="Pro residues" evidence="1">
    <location>
        <begin position="46"/>
        <end position="57"/>
    </location>
</feature>
<dbReference type="PANTHER" id="PTHR31170">
    <property type="entry name" value="BNAC04G53230D PROTEIN"/>
    <property type="match status" value="1"/>
</dbReference>
<evidence type="ECO:0000256" key="1">
    <source>
        <dbReference type="SAM" id="MobiDB-lite"/>
    </source>
</evidence>